<geneLocation type="plasmid" evidence="1 2">
    <name>unnamed1</name>
</geneLocation>
<organism evidence="1 2">
    <name type="scientific">Vibrio breoganii</name>
    <dbReference type="NCBI Taxonomy" id="553239"/>
    <lineage>
        <taxon>Bacteria</taxon>
        <taxon>Pseudomonadati</taxon>
        <taxon>Pseudomonadota</taxon>
        <taxon>Gammaproteobacteria</taxon>
        <taxon>Vibrionales</taxon>
        <taxon>Vibrionaceae</taxon>
        <taxon>Vibrio</taxon>
    </lineage>
</organism>
<dbReference type="KEGG" id="vbr:A6E01_20575"/>
<dbReference type="RefSeq" id="WP_065211368.1">
    <property type="nucleotide sequence ID" value="NZ_CP016179.1"/>
</dbReference>
<name>A0AAN0XZP5_9VIBR</name>
<proteinExistence type="predicted"/>
<keyword evidence="1" id="KW-0614">Plasmid</keyword>
<protein>
    <submittedName>
        <fullName evidence="1">Uncharacterized protein</fullName>
    </submittedName>
</protein>
<dbReference type="AlphaFoldDB" id="A0AAN0XZP5"/>
<dbReference type="Proteomes" id="UP000092018">
    <property type="component" value="Plasmid unnamed1"/>
</dbReference>
<accession>A0AAN0XZP5</accession>
<evidence type="ECO:0000313" key="2">
    <source>
        <dbReference type="Proteomes" id="UP000092018"/>
    </source>
</evidence>
<reference evidence="1 2" key="1">
    <citation type="submission" date="2016-06" db="EMBL/GenBank/DDBJ databases">
        <title>Adaptive Radiation by Waves of Gene Transfer Leads to Fine-Scale Resource Partitioning in Marine Microbes.</title>
        <authorList>
            <person name="Hehemann J.-H."/>
            <person name="Arevalo P."/>
            <person name="Datta M.S."/>
            <person name="Yu X."/>
            <person name="Corzett C."/>
            <person name="Henschel A."/>
            <person name="Preheim S.P."/>
            <person name="Timberlake S."/>
            <person name="Alm E.J."/>
            <person name="Polz M.F."/>
        </authorList>
    </citation>
    <scope>NUCLEOTIDE SEQUENCE [LARGE SCALE GENOMIC DNA]</scope>
    <source>
        <strain evidence="1 2">FF50</strain>
        <plasmid evidence="1 2">unnamed1</plasmid>
    </source>
</reference>
<dbReference type="EMBL" id="CP016179">
    <property type="protein sequence ID" value="ANO35609.1"/>
    <property type="molecule type" value="Genomic_DNA"/>
</dbReference>
<gene>
    <name evidence="1" type="ORF">A6E01_20575</name>
</gene>
<evidence type="ECO:0000313" key="1">
    <source>
        <dbReference type="EMBL" id="ANO35609.1"/>
    </source>
</evidence>
<sequence>MELGLFARIKKSYYSWCLDNLNRDEVAVHQFLTSPISDGNTVGQAYARQDLIDIQANKVRLRNKIVALYS</sequence>